<comment type="caution">
    <text evidence="3">The sequence shown here is derived from an EMBL/GenBank/DDBJ whole genome shotgun (WGS) entry which is preliminary data.</text>
</comment>
<proteinExistence type="predicted"/>
<accession>A0ABD5NT08</accession>
<dbReference type="Proteomes" id="UP001595846">
    <property type="component" value="Unassembled WGS sequence"/>
</dbReference>
<dbReference type="PANTHER" id="PTHR43244:SF1">
    <property type="entry name" value="5,10-METHYLENETETRAHYDROMETHANOPTERIN REDUCTASE"/>
    <property type="match status" value="1"/>
</dbReference>
<dbReference type="InterPro" id="IPR011251">
    <property type="entry name" value="Luciferase-like_dom"/>
</dbReference>
<evidence type="ECO:0000259" key="2">
    <source>
        <dbReference type="Pfam" id="PF00296"/>
    </source>
</evidence>
<dbReference type="Pfam" id="PF00296">
    <property type="entry name" value="Bac_luciferase"/>
    <property type="match status" value="1"/>
</dbReference>
<name>A0ABD5NT08_9EURY</name>
<evidence type="ECO:0000256" key="1">
    <source>
        <dbReference type="ARBA" id="ARBA00023002"/>
    </source>
</evidence>
<keyword evidence="1" id="KW-0560">Oxidoreductase</keyword>
<dbReference type="CDD" id="cd01097">
    <property type="entry name" value="Tetrahydromethanopterin_reductase"/>
    <property type="match status" value="1"/>
</dbReference>
<dbReference type="InterPro" id="IPR050564">
    <property type="entry name" value="F420-G6PD/mer"/>
</dbReference>
<evidence type="ECO:0000313" key="3">
    <source>
        <dbReference type="EMBL" id="MFC3959903.1"/>
    </source>
</evidence>
<evidence type="ECO:0000313" key="4">
    <source>
        <dbReference type="Proteomes" id="UP001595846"/>
    </source>
</evidence>
<feature type="domain" description="Luciferase-like" evidence="2">
    <location>
        <begin position="13"/>
        <end position="303"/>
    </location>
</feature>
<dbReference type="RefSeq" id="WP_256531582.1">
    <property type="nucleotide sequence ID" value="NZ_CP101824.1"/>
</dbReference>
<gene>
    <name evidence="3" type="ORF">ACFOUR_16195</name>
</gene>
<keyword evidence="4" id="KW-1185">Reference proteome</keyword>
<dbReference type="AlphaFoldDB" id="A0ABD5NT08"/>
<protein>
    <submittedName>
        <fullName evidence="3">TIGR04024 family LLM class F420-dependent oxidoreductase</fullName>
    </submittedName>
</protein>
<sequence length="334" mass="36391">MTSRTLHLPVSAPDHVESFVEYASLGEAVGYDHVWLPETWGRDAVSVLTRIASETDEIGIGPSVLNVYSRSPALVGQTAATLQELSAGRLRLAVGPSGRAVIEGWHGASFDRPLRRTREFIDVVRAVLSGDVVDYDGDIFSLGGFRLRCDPPETPVPIEAAGMGPTSVELAGRFADGWHAIVFTPDGFRERMADLERGIELGGRTRGDVTTTLSLTASVHEDGEHARRRCRNHLAFYVGAMGTYYRESLARQGYEDEATAIAAAFANDDRDRVHEIVDDEMLADLAIAGTPAEAREQLARWEAIDGLDELAISFPRGATDDEVRQTIRTLGPDT</sequence>
<reference evidence="3 4" key="1">
    <citation type="journal article" date="2019" name="Int. J. Syst. Evol. Microbiol.">
        <title>The Global Catalogue of Microorganisms (GCM) 10K type strain sequencing project: providing services to taxonomists for standard genome sequencing and annotation.</title>
        <authorList>
            <consortium name="The Broad Institute Genomics Platform"/>
            <consortium name="The Broad Institute Genome Sequencing Center for Infectious Disease"/>
            <person name="Wu L."/>
            <person name="Ma J."/>
        </authorList>
    </citation>
    <scope>NUCLEOTIDE SEQUENCE [LARGE SCALE GENOMIC DNA]</scope>
    <source>
        <strain evidence="3 4">IBRC-M 10256</strain>
    </source>
</reference>
<dbReference type="GO" id="GO:0016491">
    <property type="term" value="F:oxidoreductase activity"/>
    <property type="evidence" value="ECO:0007669"/>
    <property type="project" value="UniProtKB-KW"/>
</dbReference>
<organism evidence="3 4">
    <name type="scientific">Halovivax cerinus</name>
    <dbReference type="NCBI Taxonomy" id="1487865"/>
    <lineage>
        <taxon>Archaea</taxon>
        <taxon>Methanobacteriati</taxon>
        <taxon>Methanobacteriota</taxon>
        <taxon>Stenosarchaea group</taxon>
        <taxon>Halobacteria</taxon>
        <taxon>Halobacteriales</taxon>
        <taxon>Natrialbaceae</taxon>
        <taxon>Halovivax</taxon>
    </lineage>
</organism>
<dbReference type="Gene3D" id="3.20.20.30">
    <property type="entry name" value="Luciferase-like domain"/>
    <property type="match status" value="1"/>
</dbReference>
<dbReference type="NCBIfam" id="TIGR04024">
    <property type="entry name" value="F420_NP1902A"/>
    <property type="match status" value="1"/>
</dbReference>
<dbReference type="SUPFAM" id="SSF51679">
    <property type="entry name" value="Bacterial luciferase-like"/>
    <property type="match status" value="1"/>
</dbReference>
<dbReference type="InterPro" id="IPR036661">
    <property type="entry name" value="Luciferase-like_sf"/>
</dbReference>
<dbReference type="InterPro" id="IPR023909">
    <property type="entry name" value="F420_NP1902A"/>
</dbReference>
<dbReference type="PANTHER" id="PTHR43244">
    <property type="match status" value="1"/>
</dbReference>
<dbReference type="GeneID" id="73904331"/>
<dbReference type="EMBL" id="JBHSAQ010000014">
    <property type="protein sequence ID" value="MFC3959903.1"/>
    <property type="molecule type" value="Genomic_DNA"/>
</dbReference>